<protein>
    <recommendedName>
        <fullName evidence="2">EAL domain-containing protein</fullName>
    </recommendedName>
</protein>
<dbReference type="GO" id="GO:0071111">
    <property type="term" value="F:cyclic-guanylate-specific phosphodiesterase activity"/>
    <property type="evidence" value="ECO:0007669"/>
    <property type="project" value="InterPro"/>
</dbReference>
<evidence type="ECO:0000259" key="2">
    <source>
        <dbReference type="PROSITE" id="PS50883"/>
    </source>
</evidence>
<dbReference type="RefSeq" id="WP_203688259.1">
    <property type="nucleotide sequence ID" value="NZ_BAAALC010000001.1"/>
</dbReference>
<feature type="domain" description="EAL" evidence="2">
    <location>
        <begin position="1"/>
        <end position="240"/>
    </location>
</feature>
<proteinExistence type="predicted"/>
<dbReference type="PANTHER" id="PTHR33121">
    <property type="entry name" value="CYCLIC DI-GMP PHOSPHODIESTERASE PDEF"/>
    <property type="match status" value="1"/>
</dbReference>
<dbReference type="SUPFAM" id="SSF141868">
    <property type="entry name" value="EAL domain-like"/>
    <property type="match status" value="1"/>
</dbReference>
<accession>A0A8J3KV83</accession>
<dbReference type="SMART" id="SM00052">
    <property type="entry name" value="EAL"/>
    <property type="match status" value="1"/>
</dbReference>
<evidence type="ECO:0000313" key="3">
    <source>
        <dbReference type="EMBL" id="GIG03801.1"/>
    </source>
</evidence>
<dbReference type="PANTHER" id="PTHR33121:SF76">
    <property type="entry name" value="SIGNALING PROTEIN"/>
    <property type="match status" value="1"/>
</dbReference>
<dbReference type="Pfam" id="PF00563">
    <property type="entry name" value="EAL"/>
    <property type="match status" value="1"/>
</dbReference>
<dbReference type="EMBL" id="BONI01000002">
    <property type="protein sequence ID" value="GIG03801.1"/>
    <property type="molecule type" value="Genomic_DNA"/>
</dbReference>
<dbReference type="Proteomes" id="UP000630887">
    <property type="component" value="Unassembled WGS sequence"/>
</dbReference>
<dbReference type="Gene3D" id="3.20.20.450">
    <property type="entry name" value="EAL domain"/>
    <property type="match status" value="1"/>
</dbReference>
<dbReference type="CDD" id="cd01948">
    <property type="entry name" value="EAL"/>
    <property type="match status" value="1"/>
</dbReference>
<comment type="caution">
    <text evidence="3">The sequence shown here is derived from an EMBL/GenBank/DDBJ whole genome shotgun (WGS) entry which is preliminary data.</text>
</comment>
<sequence length="288" mass="30921">MFESILSDRLVYCVYQPIVTLSNGQTVAYEALARGPESTEFHSPAALFAYAVRAGCVPELDRLCQAAACQGALRAGLPLSLPLFMNVDQVTLGMPAPAGFVDDVKSAMARLQIVFELTEHHPPDIGALMTSIDWIRRRGGRIALDDVGAAAQTLTLMPLVSPDVIKLDRHVVQSAGRHAAVVDTVRAQARRTDAAILAEGIETRHHLKTAIAIGASLGQGWLFGPPAPLPTSFTASTYMLPRITWATHMSEIRGSLIADHPSVRHAAPQPDGTWARPDTSPLTGQDPQ</sequence>
<organism evidence="3 4">
    <name type="scientific">Catellatospora coxensis</name>
    <dbReference type="NCBI Taxonomy" id="310354"/>
    <lineage>
        <taxon>Bacteria</taxon>
        <taxon>Bacillati</taxon>
        <taxon>Actinomycetota</taxon>
        <taxon>Actinomycetes</taxon>
        <taxon>Micromonosporales</taxon>
        <taxon>Micromonosporaceae</taxon>
        <taxon>Catellatospora</taxon>
    </lineage>
</organism>
<evidence type="ECO:0000256" key="1">
    <source>
        <dbReference type="SAM" id="MobiDB-lite"/>
    </source>
</evidence>
<keyword evidence="4" id="KW-1185">Reference proteome</keyword>
<evidence type="ECO:0000313" key="4">
    <source>
        <dbReference type="Proteomes" id="UP000630887"/>
    </source>
</evidence>
<feature type="region of interest" description="Disordered" evidence="1">
    <location>
        <begin position="262"/>
        <end position="288"/>
    </location>
</feature>
<dbReference type="InterPro" id="IPR050706">
    <property type="entry name" value="Cyclic-di-GMP_PDE-like"/>
</dbReference>
<dbReference type="AlphaFoldDB" id="A0A8J3KV83"/>
<reference evidence="3 4" key="1">
    <citation type="submission" date="2021-01" db="EMBL/GenBank/DDBJ databases">
        <title>Whole genome shotgun sequence of Catellatospora coxensis NBRC 107359.</title>
        <authorList>
            <person name="Komaki H."/>
            <person name="Tamura T."/>
        </authorList>
    </citation>
    <scope>NUCLEOTIDE SEQUENCE [LARGE SCALE GENOMIC DNA]</scope>
    <source>
        <strain evidence="3 4">NBRC 107359</strain>
    </source>
</reference>
<dbReference type="InterPro" id="IPR001633">
    <property type="entry name" value="EAL_dom"/>
</dbReference>
<dbReference type="PROSITE" id="PS50883">
    <property type="entry name" value="EAL"/>
    <property type="match status" value="1"/>
</dbReference>
<name>A0A8J3KV83_9ACTN</name>
<gene>
    <name evidence="3" type="ORF">Cco03nite_05010</name>
</gene>
<dbReference type="InterPro" id="IPR035919">
    <property type="entry name" value="EAL_sf"/>
</dbReference>